<feature type="chain" id="PRO_5025570682" description="Sel1 repeat family protein" evidence="2">
    <location>
        <begin position="24"/>
        <end position="1271"/>
    </location>
</feature>
<dbReference type="PANTHER" id="PTHR11102:SF160">
    <property type="entry name" value="ERAD-ASSOCIATED E3 UBIQUITIN-PROTEIN LIGASE COMPONENT HRD3"/>
    <property type="match status" value="1"/>
</dbReference>
<dbReference type="RefSeq" id="WP_152838415.1">
    <property type="nucleotide sequence ID" value="NZ_WHUG01000004.1"/>
</dbReference>
<evidence type="ECO:0000313" key="3">
    <source>
        <dbReference type="EMBL" id="MQA39134.1"/>
    </source>
</evidence>
<evidence type="ECO:0008006" key="5">
    <source>
        <dbReference type="Google" id="ProtNLM"/>
    </source>
</evidence>
<feature type="signal peptide" evidence="2">
    <location>
        <begin position="1"/>
        <end position="23"/>
    </location>
</feature>
<proteinExistence type="predicted"/>
<dbReference type="InterPro" id="IPR002110">
    <property type="entry name" value="Ankyrin_rpt"/>
</dbReference>
<sequence>MKPTVLALALLGIGIGLAGTARADLTGGLSAYEAGRCEEAVKTLTPIAETGDAAAQKTLGDLYQNDEQHCKDKGRNLTTAESWYLLAARSGNEAAQRKLIAMYDYSYKMSNPTQATFWMAKVAELGGASDLSRLATRLERAEGVPYDRVLSHAFNLLASRRLDKDDGGESEKTLARQVEEMSPEQLAEAESMAAAWKPGTPLPAVSTTGRRDPRDWYKALAETGDLEAAHKAGTLYWSAHYGMTPNPEQAALWLRKAAQGGIADAQYQLGELYTMGYGVPKDYVLAFVLYRLAVKGGSTEAQKFKDGWDDTLTRAQLNEGHALLDTWKKGDALPQASRYGMQRKINYVDDARGKLTPTPEVLALFKAANEGQEADFTRLLAKVNNIDDYLVEGKKLLHTLLMPAASLYAEAEAWRKEGNHTRDTAHWHAQQARHAALLPAKTRMLAQALRRGASINEGDQRDHAAPLHLAAMFGTPEMVRLLLKHGADPRQYGGQNNRYAPLEFALEQKEYARNLPELITPEQRTGNLLALLQAGAPRPFIRDDIDQLRGKDRGFKLKLPHADYRTWPEMLSQTRGTAVLDALLKTGTSPVDDDEEGKTAFDYAAEAGNADAIAWLKPRVSRYGKQKRDRWLDAAMLAMHSSAPGRDKVLQQLLVRDMNWSQKAPPQNGFSYNYRSLYARNEQLGSGTLLNQATAARRLEWIPKLAALGAPVHAGGSVQDLADAVRNNEPKAVQALLAQGADPLSEWDSALSLSLQAPDDAMLDLLLHHVVQVQKRSLAEMRRSLVEYVLENPNGINAARVRKLIEAGAPLQKMSGQAIGRAFSSPDRRLASLLIQHGLLDNADSDTNPGEPRFLFFAIGADRPDLLPTILAHGEDPNLHNKLDNNGLQASPVEYAISQGKMESLKVLLAHGGVIDTSTVQPWGTALDRAVASLNADMLRFVTKDFSLPIKQVCMKSNGQLGKVVLESPASYWTVLREHGFAIGDVCTGMQERLALHLSGRPDLLLEGWLGQHLVERLPQLGPGRETFDAGTWVAIAASRNDPLTGLLAKAGWRAPAGPIIAADAEPQQDKAADQTLQAKLPGHYYLAGATEVGAEILLRPDGKFQYSMAYGAVDEYAQGSWTVWNQQVVFRSETAPVQAASMRPSIDAPPVTLPAGQLLVDLRYQGKSIPDFKVAVLGDAPLKSEGKTGAQGWRTSFSGPVRQIAVSHLEVNENKWMVYTVPAADAQRGRYQLDFQPPAAASANFNFTLDVQDGKLILERRGRPMQFEKH</sequence>
<dbReference type="Pfam" id="PF12796">
    <property type="entry name" value="Ank_2"/>
    <property type="match status" value="1"/>
</dbReference>
<dbReference type="InterPro" id="IPR011990">
    <property type="entry name" value="TPR-like_helical_dom_sf"/>
</dbReference>
<keyword evidence="1" id="KW-0040">ANK repeat</keyword>
<dbReference type="Proteomes" id="UP000440498">
    <property type="component" value="Unassembled WGS sequence"/>
</dbReference>
<organism evidence="3 4">
    <name type="scientific">Rugamonas aquatica</name>
    <dbReference type="NCBI Taxonomy" id="2743357"/>
    <lineage>
        <taxon>Bacteria</taxon>
        <taxon>Pseudomonadati</taxon>
        <taxon>Pseudomonadota</taxon>
        <taxon>Betaproteobacteria</taxon>
        <taxon>Burkholderiales</taxon>
        <taxon>Oxalobacteraceae</taxon>
        <taxon>Telluria group</taxon>
        <taxon>Rugamonas</taxon>
    </lineage>
</organism>
<reference evidence="3 4" key="1">
    <citation type="submission" date="2019-10" db="EMBL/GenBank/DDBJ databases">
        <title>Two novel species isolated from a subtropical stream in China.</title>
        <authorList>
            <person name="Lu H."/>
        </authorList>
    </citation>
    <scope>NUCLEOTIDE SEQUENCE [LARGE SCALE GENOMIC DNA]</scope>
    <source>
        <strain evidence="3 4">FT29W</strain>
    </source>
</reference>
<dbReference type="PANTHER" id="PTHR11102">
    <property type="entry name" value="SEL-1-LIKE PROTEIN"/>
    <property type="match status" value="1"/>
</dbReference>
<evidence type="ECO:0000256" key="1">
    <source>
        <dbReference type="PROSITE-ProRule" id="PRU00023"/>
    </source>
</evidence>
<dbReference type="Gene3D" id="1.25.40.10">
    <property type="entry name" value="Tetratricopeptide repeat domain"/>
    <property type="match status" value="2"/>
</dbReference>
<keyword evidence="2" id="KW-0732">Signal</keyword>
<dbReference type="PROSITE" id="PS50297">
    <property type="entry name" value="ANK_REP_REGION"/>
    <property type="match status" value="1"/>
</dbReference>
<dbReference type="AlphaFoldDB" id="A0A6A7N236"/>
<keyword evidence="4" id="KW-1185">Reference proteome</keyword>
<evidence type="ECO:0000313" key="4">
    <source>
        <dbReference type="Proteomes" id="UP000440498"/>
    </source>
</evidence>
<dbReference type="InterPro" id="IPR006597">
    <property type="entry name" value="Sel1-like"/>
</dbReference>
<dbReference type="InterPro" id="IPR036770">
    <property type="entry name" value="Ankyrin_rpt-contain_sf"/>
</dbReference>
<protein>
    <recommendedName>
        <fullName evidence="5">Sel1 repeat family protein</fullName>
    </recommendedName>
</protein>
<name>A0A6A7N236_9BURK</name>
<dbReference type="Pfam" id="PF08238">
    <property type="entry name" value="Sel1"/>
    <property type="match status" value="3"/>
</dbReference>
<dbReference type="EMBL" id="WHUG01000004">
    <property type="protein sequence ID" value="MQA39134.1"/>
    <property type="molecule type" value="Genomic_DNA"/>
</dbReference>
<feature type="repeat" description="ANK" evidence="1">
    <location>
        <begin position="462"/>
        <end position="494"/>
    </location>
</feature>
<comment type="caution">
    <text evidence="3">The sequence shown here is derived from an EMBL/GenBank/DDBJ whole genome shotgun (WGS) entry which is preliminary data.</text>
</comment>
<dbReference type="SMART" id="SM00671">
    <property type="entry name" value="SEL1"/>
    <property type="match status" value="4"/>
</dbReference>
<gene>
    <name evidence="3" type="ORF">GEV02_13325</name>
</gene>
<dbReference type="PROSITE" id="PS50088">
    <property type="entry name" value="ANK_REPEAT"/>
    <property type="match status" value="1"/>
</dbReference>
<dbReference type="Gene3D" id="1.25.40.20">
    <property type="entry name" value="Ankyrin repeat-containing domain"/>
    <property type="match status" value="3"/>
</dbReference>
<dbReference type="InterPro" id="IPR050767">
    <property type="entry name" value="Sel1_AlgK"/>
</dbReference>
<dbReference type="SMART" id="SM00248">
    <property type="entry name" value="ANK"/>
    <property type="match status" value="4"/>
</dbReference>
<dbReference type="SUPFAM" id="SSF81901">
    <property type="entry name" value="HCP-like"/>
    <property type="match status" value="2"/>
</dbReference>
<dbReference type="SUPFAM" id="SSF48403">
    <property type="entry name" value="Ankyrin repeat"/>
    <property type="match status" value="2"/>
</dbReference>
<evidence type="ECO:0000256" key="2">
    <source>
        <dbReference type="SAM" id="SignalP"/>
    </source>
</evidence>
<accession>A0A6A7N236</accession>